<dbReference type="Gene3D" id="3.60.15.10">
    <property type="entry name" value="Ribonuclease Z/Hydroxyacylglutathione hydrolase-like"/>
    <property type="match status" value="1"/>
</dbReference>
<dbReference type="RefSeq" id="WP_088643344.1">
    <property type="nucleotide sequence ID" value="NZ_MZMV01000011.1"/>
</dbReference>
<reference evidence="7 8" key="1">
    <citation type="submission" date="2017-03" db="EMBL/GenBank/DDBJ databases">
        <title>Whole genome sequence of Micromonospora wenchangensis, isolated from mangrove soil.</title>
        <authorList>
            <person name="Yang H."/>
        </authorList>
    </citation>
    <scope>NUCLEOTIDE SEQUENCE [LARGE SCALE GENOMIC DNA]</scope>
    <source>
        <strain evidence="7 8">CCTCC AA 2012002</strain>
    </source>
</reference>
<dbReference type="EMBL" id="MZMV01000011">
    <property type="protein sequence ID" value="OWV09533.1"/>
    <property type="molecule type" value="Genomic_DNA"/>
</dbReference>
<sequence>MRSQIVPVRVGRAPGIRRADLLWGQHPGDTVDSPHIIWVVRDERGDVTVLDTGSPDAEWVTRHHRPFERTAEEEPAAALAAAGVDPAAVRTVVLSHLHYDHCGNNHLFPNAEFVVQRSEVAYAVAPYPVHQAAYEAPALGFTPRWLATMDRTRLIEGDVTLRPGLRLLHIPGHTPGMTAMVVDTAAGRYALAGDHCAQFENWRGAGPYRVVPSRTHVNLADYYRSFDRLAEHADVVLPGHDMRVFDQASYPAADRG</sequence>
<keyword evidence="8" id="KW-1185">Reference proteome</keyword>
<dbReference type="Pfam" id="PF00753">
    <property type="entry name" value="Lactamase_B"/>
    <property type="match status" value="1"/>
</dbReference>
<accession>A0A246RPK9</accession>
<dbReference type="PANTHER" id="PTHR42978:SF2">
    <property type="entry name" value="102 KBASES UNSTABLE REGION: FROM 1 TO 119443"/>
    <property type="match status" value="1"/>
</dbReference>
<dbReference type="PANTHER" id="PTHR42978">
    <property type="entry name" value="QUORUM-QUENCHING LACTONASE YTNP-RELATED-RELATED"/>
    <property type="match status" value="1"/>
</dbReference>
<dbReference type="InterPro" id="IPR051013">
    <property type="entry name" value="MBL_superfamily_lactonases"/>
</dbReference>
<dbReference type="GO" id="GO:0016787">
    <property type="term" value="F:hydrolase activity"/>
    <property type="evidence" value="ECO:0007669"/>
    <property type="project" value="UniProtKB-KW"/>
</dbReference>
<feature type="domain" description="Metallo-beta-lactamase" evidence="6">
    <location>
        <begin position="34"/>
        <end position="240"/>
    </location>
</feature>
<dbReference type="CDD" id="cd07729">
    <property type="entry name" value="AHL_lactonase_MBL-fold"/>
    <property type="match status" value="1"/>
</dbReference>
<organism evidence="7 8">
    <name type="scientific">Micromonospora wenchangensis</name>
    <dbReference type="NCBI Taxonomy" id="1185415"/>
    <lineage>
        <taxon>Bacteria</taxon>
        <taxon>Bacillati</taxon>
        <taxon>Actinomycetota</taxon>
        <taxon>Actinomycetes</taxon>
        <taxon>Micromonosporales</taxon>
        <taxon>Micromonosporaceae</taxon>
        <taxon>Micromonospora</taxon>
    </lineage>
</organism>
<keyword evidence="5" id="KW-0862">Zinc</keyword>
<evidence type="ECO:0000313" key="7">
    <source>
        <dbReference type="EMBL" id="OWV09533.1"/>
    </source>
</evidence>
<comment type="caution">
    <text evidence="7">The sequence shown here is derived from an EMBL/GenBank/DDBJ whole genome shotgun (WGS) entry which is preliminary data.</text>
</comment>
<dbReference type="AlphaFoldDB" id="A0A246RPK9"/>
<evidence type="ECO:0000313" key="8">
    <source>
        <dbReference type="Proteomes" id="UP000197174"/>
    </source>
</evidence>
<evidence type="ECO:0000256" key="1">
    <source>
        <dbReference type="ARBA" id="ARBA00001947"/>
    </source>
</evidence>
<comment type="similarity">
    <text evidence="2">Belongs to the metallo-beta-lactamase superfamily.</text>
</comment>
<dbReference type="Proteomes" id="UP000197174">
    <property type="component" value="Unassembled WGS sequence"/>
</dbReference>
<protein>
    <recommendedName>
        <fullName evidence="6">Metallo-beta-lactamase domain-containing protein</fullName>
    </recommendedName>
</protein>
<evidence type="ECO:0000256" key="3">
    <source>
        <dbReference type="ARBA" id="ARBA00022723"/>
    </source>
</evidence>
<gene>
    <name evidence="7" type="ORF">B5D80_09045</name>
</gene>
<dbReference type="GO" id="GO:0046872">
    <property type="term" value="F:metal ion binding"/>
    <property type="evidence" value="ECO:0007669"/>
    <property type="project" value="UniProtKB-KW"/>
</dbReference>
<evidence type="ECO:0000259" key="6">
    <source>
        <dbReference type="SMART" id="SM00849"/>
    </source>
</evidence>
<dbReference type="InterPro" id="IPR001279">
    <property type="entry name" value="Metallo-B-lactamas"/>
</dbReference>
<dbReference type="SMART" id="SM00849">
    <property type="entry name" value="Lactamase_B"/>
    <property type="match status" value="1"/>
</dbReference>
<keyword evidence="3" id="KW-0479">Metal-binding</keyword>
<dbReference type="InterPro" id="IPR036866">
    <property type="entry name" value="RibonucZ/Hydroxyglut_hydro"/>
</dbReference>
<dbReference type="SUPFAM" id="SSF56281">
    <property type="entry name" value="Metallo-hydrolase/oxidoreductase"/>
    <property type="match status" value="1"/>
</dbReference>
<comment type="cofactor">
    <cofactor evidence="1">
        <name>Zn(2+)</name>
        <dbReference type="ChEBI" id="CHEBI:29105"/>
    </cofactor>
</comment>
<evidence type="ECO:0000256" key="2">
    <source>
        <dbReference type="ARBA" id="ARBA00007749"/>
    </source>
</evidence>
<proteinExistence type="inferred from homology"/>
<dbReference type="OrthoDB" id="5177904at2"/>
<keyword evidence="4" id="KW-0378">Hydrolase</keyword>
<name>A0A246RPK9_9ACTN</name>
<evidence type="ECO:0000256" key="4">
    <source>
        <dbReference type="ARBA" id="ARBA00022801"/>
    </source>
</evidence>
<evidence type="ECO:0000256" key="5">
    <source>
        <dbReference type="ARBA" id="ARBA00022833"/>
    </source>
</evidence>